<dbReference type="Proteomes" id="UP000473525">
    <property type="component" value="Unassembled WGS sequence"/>
</dbReference>
<evidence type="ECO:0000256" key="1">
    <source>
        <dbReference type="SAM" id="MobiDB-lite"/>
    </source>
</evidence>
<organism evidence="3 4">
    <name type="scientific">Nocardioides agri</name>
    <dbReference type="NCBI Taxonomy" id="2682843"/>
    <lineage>
        <taxon>Bacteria</taxon>
        <taxon>Bacillati</taxon>
        <taxon>Actinomycetota</taxon>
        <taxon>Actinomycetes</taxon>
        <taxon>Propionibacteriales</taxon>
        <taxon>Nocardioidaceae</taxon>
        <taxon>Nocardioides</taxon>
    </lineage>
</organism>
<accession>A0A6L6XLC4</accession>
<dbReference type="Pfam" id="PF20316">
    <property type="entry name" value="DUF6612"/>
    <property type="match status" value="1"/>
</dbReference>
<feature type="chain" id="PRO_5038580375" evidence="2">
    <location>
        <begin position="28"/>
        <end position="282"/>
    </location>
</feature>
<feature type="compositionally biased region" description="Acidic residues" evidence="1">
    <location>
        <begin position="28"/>
        <end position="38"/>
    </location>
</feature>
<dbReference type="InterPro" id="IPR046720">
    <property type="entry name" value="DUF6612"/>
</dbReference>
<dbReference type="RefSeq" id="WP_157340141.1">
    <property type="nucleotide sequence ID" value="NZ_WSEK01000004.1"/>
</dbReference>
<gene>
    <name evidence="3" type="ORF">GON03_02585</name>
</gene>
<reference evidence="3 4" key="1">
    <citation type="submission" date="2019-12" db="EMBL/GenBank/DDBJ databases">
        <authorList>
            <person name="Huq M.A."/>
        </authorList>
    </citation>
    <scope>NUCLEOTIDE SEQUENCE [LARGE SCALE GENOMIC DNA]</scope>
    <source>
        <strain evidence="3 4">MAH-18</strain>
    </source>
</reference>
<keyword evidence="3" id="KW-0449">Lipoprotein</keyword>
<dbReference type="AlphaFoldDB" id="A0A6L6XLC4"/>
<dbReference type="PROSITE" id="PS51257">
    <property type="entry name" value="PROKAR_LIPOPROTEIN"/>
    <property type="match status" value="1"/>
</dbReference>
<evidence type="ECO:0000313" key="3">
    <source>
        <dbReference type="EMBL" id="MVQ48051.1"/>
    </source>
</evidence>
<feature type="signal peptide" evidence="2">
    <location>
        <begin position="1"/>
        <end position="27"/>
    </location>
</feature>
<keyword evidence="4" id="KW-1185">Reference proteome</keyword>
<comment type="caution">
    <text evidence="3">The sequence shown here is derived from an EMBL/GenBank/DDBJ whole genome shotgun (WGS) entry which is preliminary data.</text>
</comment>
<protein>
    <submittedName>
        <fullName evidence="3">LppX_LprAFG lipoprotein</fullName>
    </submittedName>
</protein>
<proteinExistence type="predicted"/>
<evidence type="ECO:0000256" key="2">
    <source>
        <dbReference type="SAM" id="SignalP"/>
    </source>
</evidence>
<sequence length="282" mass="29963">MTTHRAVRRAAAASAAALLTLALAGCADDEPKAEDEPSGDTTSDAATDASGDEPEEGQTVDPDQFVDDVLGGMSDLTTAHMEMSMEGGRAEVAMEGDVDYTTSPPEMAMTMSGAMMGLGEDGRDLEVRLVDGTMYIQMPFGQADKWVKLDVGSESGPLSDDLFEQLNPGAQLETMKDAVTEVTYVGEDDTGDHYELTVRSDAFRDLQDQLGGTEGADLPSALTYDLWTDDEGRVTRSEIALGDLGDVTIELTDWDGDVDIEAPPEDDVVEMPEGMLPGTSSS</sequence>
<feature type="compositionally biased region" description="Acidic residues" evidence="1">
    <location>
        <begin position="255"/>
        <end position="270"/>
    </location>
</feature>
<dbReference type="SUPFAM" id="SSF89392">
    <property type="entry name" value="Prokaryotic lipoproteins and lipoprotein localization factors"/>
    <property type="match status" value="1"/>
</dbReference>
<dbReference type="InterPro" id="IPR029046">
    <property type="entry name" value="LolA/LolB/LppX"/>
</dbReference>
<name>A0A6L6XLC4_9ACTN</name>
<feature type="region of interest" description="Disordered" evidence="1">
    <location>
        <begin position="28"/>
        <end position="67"/>
    </location>
</feature>
<dbReference type="Gene3D" id="2.50.20.20">
    <property type="match status" value="1"/>
</dbReference>
<feature type="region of interest" description="Disordered" evidence="1">
    <location>
        <begin position="255"/>
        <end position="282"/>
    </location>
</feature>
<keyword evidence="2" id="KW-0732">Signal</keyword>
<evidence type="ECO:0000313" key="4">
    <source>
        <dbReference type="Proteomes" id="UP000473525"/>
    </source>
</evidence>
<dbReference type="EMBL" id="WSEK01000004">
    <property type="protein sequence ID" value="MVQ48051.1"/>
    <property type="molecule type" value="Genomic_DNA"/>
</dbReference>